<dbReference type="SMART" id="SM00191">
    <property type="entry name" value="Int_alpha"/>
    <property type="match status" value="2"/>
</dbReference>
<proteinExistence type="predicted"/>
<dbReference type="NCBIfam" id="NF033679">
    <property type="entry name" value="DNRLRE_dom"/>
    <property type="match status" value="1"/>
</dbReference>
<dbReference type="eggNOG" id="COG1520">
    <property type="taxonomic scope" value="Bacteria"/>
</dbReference>
<evidence type="ECO:0000259" key="7">
    <source>
        <dbReference type="Pfam" id="PF24517"/>
    </source>
</evidence>
<gene>
    <name evidence="8" type="ORF">SCE1572_37885</name>
</gene>
<dbReference type="Proteomes" id="UP000014803">
    <property type="component" value="Chromosome"/>
</dbReference>
<dbReference type="InterPro" id="IPR028994">
    <property type="entry name" value="Integrin_alpha_N"/>
</dbReference>
<evidence type="ECO:0000256" key="5">
    <source>
        <dbReference type="ARBA" id="ARBA00023180"/>
    </source>
</evidence>
<dbReference type="SUPFAM" id="SSF69318">
    <property type="entry name" value="Integrin alpha N-terminal domain"/>
    <property type="match status" value="1"/>
</dbReference>
<keyword evidence="2" id="KW-0964">Secreted</keyword>
<reference evidence="8 9" key="1">
    <citation type="journal article" date="2013" name="Sci. Rep.">
        <title>Extraordinary expansion of a Sorangium cellulosum genome from an alkaline milieu.</title>
        <authorList>
            <person name="Han K."/>
            <person name="Li Z.F."/>
            <person name="Peng R."/>
            <person name="Zhu L.P."/>
            <person name="Zhou T."/>
            <person name="Wang L.G."/>
            <person name="Li S.G."/>
            <person name="Zhang X.B."/>
            <person name="Hu W."/>
            <person name="Wu Z.H."/>
            <person name="Qin N."/>
            <person name="Li Y.Z."/>
        </authorList>
    </citation>
    <scope>NUCLEOTIDE SEQUENCE [LARGE SCALE GENOMIC DNA]</scope>
    <source>
        <strain evidence="8 9">So0157-2</strain>
    </source>
</reference>
<evidence type="ECO:0000256" key="6">
    <source>
        <dbReference type="SAM" id="MobiDB-lite"/>
    </source>
</evidence>
<keyword evidence="4" id="KW-0677">Repeat</keyword>
<dbReference type="SUPFAM" id="SSF50969">
    <property type="entry name" value="YVTN repeat-like/Quinoprotein amine dehydrogenase"/>
    <property type="match status" value="1"/>
</dbReference>
<dbReference type="InterPro" id="IPR013519">
    <property type="entry name" value="Int_alpha_beta-p"/>
</dbReference>
<evidence type="ECO:0000313" key="9">
    <source>
        <dbReference type="Proteomes" id="UP000014803"/>
    </source>
</evidence>
<dbReference type="STRING" id="1254432.SCE1572_37885"/>
<protein>
    <recommendedName>
        <fullName evidence="7">Carbohydrate-binding module family 96 domain-containing protein</fullName>
    </recommendedName>
</protein>
<feature type="region of interest" description="Disordered" evidence="6">
    <location>
        <begin position="1"/>
        <end position="24"/>
    </location>
</feature>
<dbReference type="InterPro" id="IPR011042">
    <property type="entry name" value="6-blade_b-propeller_TolB-like"/>
</dbReference>
<evidence type="ECO:0000256" key="3">
    <source>
        <dbReference type="ARBA" id="ARBA00022729"/>
    </source>
</evidence>
<dbReference type="KEGG" id="scu:SCE1572_37885"/>
<dbReference type="PANTHER" id="PTHR36220:SF1">
    <property type="entry name" value="GAMMA TUBULIN COMPLEX COMPONENT C-TERMINAL DOMAIN-CONTAINING PROTEIN"/>
    <property type="match status" value="1"/>
</dbReference>
<comment type="subcellular location">
    <subcellularLocation>
        <location evidence="1">Secreted</location>
    </subcellularLocation>
</comment>
<dbReference type="PATRIC" id="fig|1254432.3.peg.8586"/>
<dbReference type="InterPro" id="IPR011044">
    <property type="entry name" value="Quino_amine_DH_bsu"/>
</dbReference>
<feature type="domain" description="Carbohydrate-binding module family 96" evidence="7">
    <location>
        <begin position="663"/>
        <end position="822"/>
    </location>
</feature>
<dbReference type="GO" id="GO:0005509">
    <property type="term" value="F:calcium ion binding"/>
    <property type="evidence" value="ECO:0007669"/>
    <property type="project" value="InterPro"/>
</dbReference>
<dbReference type="Pfam" id="PF14312">
    <property type="entry name" value="FG-GAP_2"/>
    <property type="match status" value="3"/>
</dbReference>
<sequence length="1209" mass="121161">MVGGCASAEAPQGPSSSVDGAATAPAAPDAAAPAALDAAARARLRAAYIAAVQSSAPESYRVVEAPSAGKAPGLRAPNPAHRLTADFSASGVRIAPEEGEGRWSFSMAPARYGCAGDLRAVASAAPRAADNRVELRRQGASPGEELVEWYVNGPLGLEQGFTVAAAPPCRAQGDRDLVIELALGGDLRAAPLGGGEGVALRDASGAVALRYTDLHATDAAGRTLPAWMELGAGERALSLRVDTAGAAYPITVDPLAASQRTALIAVDGASQVHLGGEAIAMSGDTAVVGAPGSAYVFVKSGGGAWAQQAKLVPSDGGAGGSFGRSVAVSADTIVVGAPWGTGGAGAAYVFVRSGGAWSEQAKLVASGGTANPIGEAVAVDGDRAALSAESSVYVFARSGGAWSEEIELAPPAGENSWETPPVAIEGGTVVVGSPGNAWWLEHDGVGAAFVFDASDWSAPHKLVADPPEALYDRFGSSVAISGARILVGAPGVLSPPMPWYQLGRGLAYVFDRAGSGWRRDSRLIATDGRTGDGLGEAVAISGDMAVAGALLADRLDKPDAGAAYVFSPAAGEWIEIERAKLAGTGPTGGGFGKAVAVSGSSVLVGSPAYAIEVAQDGDGDGVVDAQDNCPAAANPSQVDGDADGLGDACDPRCVTLRRGLGGAVADATIWQVSPGWNDGASTTLTTGTGTGGVRRSLLRFDLAGVPASAEIASATLSLYQTYKIESSAVRVHRATAPWSESTVTWGNFGGGGQFDPAVEASFVTGGPGGTTGFRNVDVTALARAWVSGAQGNHGVLLEENAVTRSTLRSSESASAAERPALTVCYHDTCEDGLRNGAESGVDCGGPSCAPCAPGAVLWSRLFVNGWNEGMRAYTVTVGGGDSVIFGGYGYGPIDFAGQGEPTSFELFNTSFLVKLDAAGSYVWDRRPAGDSIFLSVAESGSGQVLAVSNLGLRRFSASGDLLAQIDGLDQIEVARAGSGAALAAVVWDTVDLGAGTLGGGPGSELLIARLDAAGAPIWAKTFPTNAYESGPRSVAVDGAGNVVVLGKYFGIIDLGGGPLTSSPVDDGMYLAKFDAAGNHVWSQVVSGTPQAGDVAVAPSGDVVVAFRGAVTRFTASGAPLWSVDTTGFGSGNAIYSDSAVAVDGAGNAIVTPNGTIVKLSPSGDVLWSADPLGAASYGGIVDVAVDSAGNVIGAGSYDNGSAYIVKLAP</sequence>
<dbReference type="GO" id="GO:0005576">
    <property type="term" value="C:extracellular region"/>
    <property type="evidence" value="ECO:0007669"/>
    <property type="project" value="UniProtKB-SubCell"/>
</dbReference>
<evidence type="ECO:0000256" key="1">
    <source>
        <dbReference type="ARBA" id="ARBA00004613"/>
    </source>
</evidence>
<accession>S4Y2N9</accession>
<dbReference type="Gene3D" id="2.120.10.30">
    <property type="entry name" value="TolB, C-terminal domain"/>
    <property type="match status" value="1"/>
</dbReference>
<dbReference type="SUPFAM" id="SSF103647">
    <property type="entry name" value="TSP type-3 repeat"/>
    <property type="match status" value="1"/>
</dbReference>
<keyword evidence="5" id="KW-0325">Glycoprotein</keyword>
<dbReference type="InterPro" id="IPR055372">
    <property type="entry name" value="CBM96"/>
</dbReference>
<evidence type="ECO:0000313" key="8">
    <source>
        <dbReference type="EMBL" id="AGP39762.1"/>
    </source>
</evidence>
<dbReference type="Pfam" id="PF24517">
    <property type="entry name" value="CBM96"/>
    <property type="match status" value="1"/>
</dbReference>
<name>S4Y2N9_SORCE</name>
<organism evidence="8 9">
    <name type="scientific">Sorangium cellulosum So0157-2</name>
    <dbReference type="NCBI Taxonomy" id="1254432"/>
    <lineage>
        <taxon>Bacteria</taxon>
        <taxon>Pseudomonadati</taxon>
        <taxon>Myxococcota</taxon>
        <taxon>Polyangia</taxon>
        <taxon>Polyangiales</taxon>
        <taxon>Polyangiaceae</taxon>
        <taxon>Sorangium</taxon>
    </lineage>
</organism>
<dbReference type="InterPro" id="IPR013517">
    <property type="entry name" value="FG-GAP"/>
</dbReference>
<dbReference type="AlphaFoldDB" id="S4Y2N9"/>
<evidence type="ECO:0000256" key="2">
    <source>
        <dbReference type="ARBA" id="ARBA00022525"/>
    </source>
</evidence>
<dbReference type="InterPro" id="IPR028974">
    <property type="entry name" value="TSP_type-3_rpt"/>
</dbReference>
<dbReference type="EMBL" id="CP003969">
    <property type="protein sequence ID" value="AGP39762.1"/>
    <property type="molecule type" value="Genomic_DNA"/>
</dbReference>
<keyword evidence="3" id="KW-0732">Signal</keyword>
<dbReference type="Gene3D" id="2.130.10.130">
    <property type="entry name" value="Integrin alpha, N-terminal"/>
    <property type="match status" value="2"/>
</dbReference>
<evidence type="ECO:0000256" key="4">
    <source>
        <dbReference type="ARBA" id="ARBA00022737"/>
    </source>
</evidence>
<dbReference type="HOGENOM" id="CLU_269899_0_0_7"/>
<dbReference type="PANTHER" id="PTHR36220">
    <property type="entry name" value="UNNAMED PRODUCT"/>
    <property type="match status" value="1"/>
</dbReference>